<dbReference type="RefSeq" id="WP_199115687.1">
    <property type="nucleotide sequence ID" value="NZ_JAELVQ010000017.1"/>
</dbReference>
<evidence type="ECO:0008006" key="3">
    <source>
        <dbReference type="Google" id="ProtNLM"/>
    </source>
</evidence>
<keyword evidence="2" id="KW-1185">Reference proteome</keyword>
<organism evidence="1 2">
    <name type="scientific">Snuella sedimenti</name>
    <dbReference type="NCBI Taxonomy" id="2798802"/>
    <lineage>
        <taxon>Bacteria</taxon>
        <taxon>Pseudomonadati</taxon>
        <taxon>Bacteroidota</taxon>
        <taxon>Flavobacteriia</taxon>
        <taxon>Flavobacteriales</taxon>
        <taxon>Flavobacteriaceae</taxon>
        <taxon>Snuella</taxon>
    </lineage>
</organism>
<evidence type="ECO:0000313" key="2">
    <source>
        <dbReference type="Proteomes" id="UP000610931"/>
    </source>
</evidence>
<dbReference type="EMBL" id="JAELVQ010000017">
    <property type="protein sequence ID" value="MBJ6368925.1"/>
    <property type="molecule type" value="Genomic_DNA"/>
</dbReference>
<reference evidence="1" key="1">
    <citation type="submission" date="2020-12" db="EMBL/GenBank/DDBJ databases">
        <title>Snuella sp. nov., isolated from sediment in Incheon.</title>
        <authorList>
            <person name="Kim W."/>
        </authorList>
    </citation>
    <scope>NUCLEOTIDE SEQUENCE</scope>
    <source>
        <strain evidence="1">CAU 1569</strain>
    </source>
</reference>
<evidence type="ECO:0000313" key="1">
    <source>
        <dbReference type="EMBL" id="MBJ6368925.1"/>
    </source>
</evidence>
<protein>
    <recommendedName>
        <fullName evidence="3">MG2 domain-containing protein</fullName>
    </recommendedName>
</protein>
<accession>A0A8J7LSY3</accession>
<sequence>MLVFIKNIDKRFLFAIFLSLFASKSNSQAPSFNNSYQTYAQLPREIAYLHLNKTTLIKGEDLGFTAYISDKASKRLSHATRNLYCLITDKNDSVIKQQLLKVDNGIASGTMAIDSLLTSGYYTVKAYTNYMCNFREHNHFAQQIRVIDPERESVVKFQKRGTKPDVQLLPEGGHLVSGIPNVMGVIVKDSLGFGIGHVVGELKNDTNETVAVFRVNHLGIGRFLMMPKLGESYHIEIAQKDNLFKIPVKAAEPKGINLKLTDTKGQIALEFKANNATYESIKDDTYTLAIHNGHEIESVPITFSKGRKPIKVFNKKALFTGINIFTLFDQGNRPLLERLYFNYEGIDIQTSEAESKATQAKDTATVTLLYKNIDTSKFNNFSVSVLPADTKSYGAHHNIVSQAYLQPYVRGYIEDAQYYFTDIDKKKQYDLDNLLLTQGWSAYSWDDIFNDPPKLEYSFDRGISIKVVAEKQKDQKFWVHPINDSAPEFLTFSKEEKGGIITEKYPLKGNSIKVSKVQNAGHLISADVKLAYYPNTIISINEDFLELDPKEYNIVQQPITQVKRFGNSLLSNTQRLDEVVVYGKKETERETKIKRIVQGKVDFFSEGRNKYPTFLSYIQARGFPSKNGRIFNAISQKPPAFYINDNRVRSYDDQLLNLYHLPLNEFDYVITNRTKMEFPHFGDTETVQGFVKIYLRDPRSVTIKDIRKRSTKFMPPIAFELEKTFYKPKYPSYHDDFFQEYGVIDWLPENHLNEKGELQIAFPNLEQETVKLFIEGITNKGKLISEIINVKLFKK</sequence>
<name>A0A8J7LSY3_9FLAO</name>
<comment type="caution">
    <text evidence="1">The sequence shown here is derived from an EMBL/GenBank/DDBJ whole genome shotgun (WGS) entry which is preliminary data.</text>
</comment>
<dbReference type="Proteomes" id="UP000610931">
    <property type="component" value="Unassembled WGS sequence"/>
</dbReference>
<dbReference type="AlphaFoldDB" id="A0A8J7LSY3"/>
<gene>
    <name evidence="1" type="ORF">JF259_12580</name>
</gene>
<proteinExistence type="predicted"/>